<comment type="subcellular location">
    <subcellularLocation>
        <location evidence="8">Cytoplasm</location>
    </subcellularLocation>
</comment>
<keyword evidence="1 8" id="KW-0963">Cytoplasm</keyword>
<feature type="binding site" evidence="8">
    <location>
        <position position="105"/>
    </location>
    <ligand>
        <name>Mg(2+)</name>
        <dbReference type="ChEBI" id="CHEBI:18420"/>
    </ligand>
</feature>
<keyword evidence="11" id="KW-1185">Reference proteome</keyword>
<dbReference type="GO" id="GO:0046872">
    <property type="term" value="F:metal ion binding"/>
    <property type="evidence" value="ECO:0007669"/>
    <property type="project" value="UniProtKB-KW"/>
</dbReference>
<dbReference type="EMBL" id="CP036343">
    <property type="protein sequence ID" value="QDT92433.1"/>
    <property type="molecule type" value="Genomic_DNA"/>
</dbReference>
<evidence type="ECO:0000256" key="7">
    <source>
        <dbReference type="ARBA" id="ARBA00023150"/>
    </source>
</evidence>
<keyword evidence="10" id="KW-0548">Nucleotidyltransferase</keyword>
<dbReference type="InterPro" id="IPR025877">
    <property type="entry name" value="MobA-like_NTP_Trfase"/>
</dbReference>
<keyword evidence="4 8" id="KW-0547">Nucleotide-binding</keyword>
<feature type="domain" description="MobA-like NTP transferase" evidence="9">
    <location>
        <begin position="12"/>
        <end position="157"/>
    </location>
</feature>
<keyword evidence="5 8" id="KW-0460">Magnesium</keyword>
<dbReference type="PANTHER" id="PTHR19136:SF81">
    <property type="entry name" value="MOLYBDENUM COFACTOR GUANYLYLTRANSFERASE"/>
    <property type="match status" value="1"/>
</dbReference>
<dbReference type="CDD" id="cd02503">
    <property type="entry name" value="MobA"/>
    <property type="match status" value="1"/>
</dbReference>
<dbReference type="HAMAP" id="MF_00316">
    <property type="entry name" value="MobA"/>
    <property type="match status" value="1"/>
</dbReference>
<evidence type="ECO:0000313" key="10">
    <source>
        <dbReference type="EMBL" id="QDT92433.1"/>
    </source>
</evidence>
<comment type="catalytic activity">
    <reaction evidence="8">
        <text>Mo-molybdopterin + GTP + H(+) = Mo-molybdopterin guanine dinucleotide + diphosphate</text>
        <dbReference type="Rhea" id="RHEA:34243"/>
        <dbReference type="ChEBI" id="CHEBI:15378"/>
        <dbReference type="ChEBI" id="CHEBI:33019"/>
        <dbReference type="ChEBI" id="CHEBI:37565"/>
        <dbReference type="ChEBI" id="CHEBI:71302"/>
        <dbReference type="ChEBI" id="CHEBI:71310"/>
        <dbReference type="EC" id="2.7.7.77"/>
    </reaction>
</comment>
<evidence type="ECO:0000256" key="2">
    <source>
        <dbReference type="ARBA" id="ARBA00022679"/>
    </source>
</evidence>
<evidence type="ECO:0000256" key="8">
    <source>
        <dbReference type="HAMAP-Rule" id="MF_00316"/>
    </source>
</evidence>
<gene>
    <name evidence="8 10" type="primary">mobA</name>
    <name evidence="10" type="ORF">Pan161_41000</name>
</gene>
<name>A0A517VHF0_9PLAN</name>
<keyword evidence="6 8" id="KW-0342">GTP-binding</keyword>
<sequence length="219" mass="24576">MSNTNNQIKVGGIILCGGESLRMNYPKALLPWGQELMLQRVIRIVSEVVSPVIVVASRDQELPEIPDSVRVVYDEKPGVGPLPAIALGLRELELDCQAAFVSACDTPLIQKDMIQAIVSRLPDHDLAMVREDQWYHPLAAVYRTSLVEMIEGMLAANIQRPIDLAERAHSAFLDVEELRSIDPQLCGLRNINTREQYFELLRETGLEATTRVPFEEEQT</sequence>
<dbReference type="GO" id="GO:0005525">
    <property type="term" value="F:GTP binding"/>
    <property type="evidence" value="ECO:0007669"/>
    <property type="project" value="UniProtKB-UniRule"/>
</dbReference>
<dbReference type="Pfam" id="PF12804">
    <property type="entry name" value="NTP_transf_3"/>
    <property type="match status" value="1"/>
</dbReference>
<proteinExistence type="inferred from homology"/>
<feature type="binding site" evidence="8">
    <location>
        <position position="105"/>
    </location>
    <ligand>
        <name>GTP</name>
        <dbReference type="ChEBI" id="CHEBI:37565"/>
    </ligand>
</feature>
<keyword evidence="3 8" id="KW-0479">Metal-binding</keyword>
<comment type="domain">
    <text evidence="8">The N-terminal domain determines nucleotide recognition and specific binding, while the C-terminal domain determines the specific binding to the target protein.</text>
</comment>
<evidence type="ECO:0000313" key="11">
    <source>
        <dbReference type="Proteomes" id="UP000316855"/>
    </source>
</evidence>
<dbReference type="EC" id="2.7.7.77" evidence="8"/>
<comment type="cofactor">
    <cofactor evidence="8">
        <name>Mg(2+)</name>
        <dbReference type="ChEBI" id="CHEBI:18420"/>
    </cofactor>
</comment>
<dbReference type="Gene3D" id="3.90.550.10">
    <property type="entry name" value="Spore Coat Polysaccharide Biosynthesis Protein SpsA, Chain A"/>
    <property type="match status" value="1"/>
</dbReference>
<evidence type="ECO:0000256" key="3">
    <source>
        <dbReference type="ARBA" id="ARBA00022723"/>
    </source>
</evidence>
<reference evidence="10 11" key="1">
    <citation type="submission" date="2019-02" db="EMBL/GenBank/DDBJ databases">
        <title>Deep-cultivation of Planctomycetes and their phenomic and genomic characterization uncovers novel biology.</title>
        <authorList>
            <person name="Wiegand S."/>
            <person name="Jogler M."/>
            <person name="Boedeker C."/>
            <person name="Pinto D."/>
            <person name="Vollmers J."/>
            <person name="Rivas-Marin E."/>
            <person name="Kohn T."/>
            <person name="Peeters S.H."/>
            <person name="Heuer A."/>
            <person name="Rast P."/>
            <person name="Oberbeckmann S."/>
            <person name="Bunk B."/>
            <person name="Jeske O."/>
            <person name="Meyerdierks A."/>
            <person name="Storesund J.E."/>
            <person name="Kallscheuer N."/>
            <person name="Luecker S."/>
            <person name="Lage O.M."/>
            <person name="Pohl T."/>
            <person name="Merkel B.J."/>
            <person name="Hornburger P."/>
            <person name="Mueller R.-W."/>
            <person name="Bruemmer F."/>
            <person name="Labrenz M."/>
            <person name="Spormann A.M."/>
            <person name="Op den Camp H."/>
            <person name="Overmann J."/>
            <person name="Amann R."/>
            <person name="Jetten M.S.M."/>
            <person name="Mascher T."/>
            <person name="Medema M.H."/>
            <person name="Devos D.P."/>
            <person name="Kaster A.-K."/>
            <person name="Ovreas L."/>
            <person name="Rohde M."/>
            <person name="Galperin M.Y."/>
            <person name="Jogler C."/>
        </authorList>
    </citation>
    <scope>NUCLEOTIDE SEQUENCE [LARGE SCALE GENOMIC DNA]</scope>
    <source>
        <strain evidence="10 11">Pan161</strain>
    </source>
</reference>
<dbReference type="AlphaFoldDB" id="A0A517VHF0"/>
<dbReference type="OrthoDB" id="9788394at2"/>
<comment type="function">
    <text evidence="8">Transfers a GMP moiety from GTP to Mo-molybdopterin (Mo-MPT) cofactor (Moco or molybdenum cofactor) to form Mo-molybdopterin guanine dinucleotide (Mo-MGD) cofactor.</text>
</comment>
<dbReference type="PANTHER" id="PTHR19136">
    <property type="entry name" value="MOLYBDENUM COFACTOR GUANYLYLTRANSFERASE"/>
    <property type="match status" value="1"/>
</dbReference>
<evidence type="ECO:0000256" key="1">
    <source>
        <dbReference type="ARBA" id="ARBA00022490"/>
    </source>
</evidence>
<dbReference type="SUPFAM" id="SSF53448">
    <property type="entry name" value="Nucleotide-diphospho-sugar transferases"/>
    <property type="match status" value="1"/>
</dbReference>
<evidence type="ECO:0000259" key="9">
    <source>
        <dbReference type="Pfam" id="PF12804"/>
    </source>
</evidence>
<accession>A0A517VHF0</accession>
<comment type="similarity">
    <text evidence="8">Belongs to the MobA family.</text>
</comment>
<evidence type="ECO:0000256" key="5">
    <source>
        <dbReference type="ARBA" id="ARBA00022842"/>
    </source>
</evidence>
<dbReference type="RefSeq" id="WP_145230106.1">
    <property type="nucleotide sequence ID" value="NZ_CP036343.1"/>
</dbReference>
<dbReference type="GO" id="GO:0005737">
    <property type="term" value="C:cytoplasm"/>
    <property type="evidence" value="ECO:0007669"/>
    <property type="project" value="UniProtKB-SubCell"/>
</dbReference>
<dbReference type="GO" id="GO:0006777">
    <property type="term" value="P:Mo-molybdopterin cofactor biosynthetic process"/>
    <property type="evidence" value="ECO:0007669"/>
    <property type="project" value="UniProtKB-KW"/>
</dbReference>
<dbReference type="InterPro" id="IPR029044">
    <property type="entry name" value="Nucleotide-diphossugar_trans"/>
</dbReference>
<organism evidence="10 11">
    <name type="scientific">Gimesia algae</name>
    <dbReference type="NCBI Taxonomy" id="2527971"/>
    <lineage>
        <taxon>Bacteria</taxon>
        <taxon>Pseudomonadati</taxon>
        <taxon>Planctomycetota</taxon>
        <taxon>Planctomycetia</taxon>
        <taxon>Planctomycetales</taxon>
        <taxon>Planctomycetaceae</taxon>
        <taxon>Gimesia</taxon>
    </lineage>
</organism>
<comment type="caution">
    <text evidence="8">Lacks conserved residue(s) required for the propagation of feature annotation.</text>
</comment>
<dbReference type="KEGG" id="gax:Pan161_41000"/>
<feature type="binding site" evidence="8">
    <location>
        <position position="27"/>
    </location>
    <ligand>
        <name>GTP</name>
        <dbReference type="ChEBI" id="CHEBI:37565"/>
    </ligand>
</feature>
<protein>
    <recommendedName>
        <fullName evidence="8">Probable molybdenum cofactor guanylyltransferase</fullName>
        <shortName evidence="8">MoCo guanylyltransferase</shortName>
        <ecNumber evidence="8">2.7.7.77</ecNumber>
    </recommendedName>
    <alternativeName>
        <fullName evidence="8">GTP:molybdopterin guanylyltransferase</fullName>
    </alternativeName>
    <alternativeName>
        <fullName evidence="8">Mo-MPT guanylyltransferase</fullName>
    </alternativeName>
    <alternativeName>
        <fullName evidence="8">Molybdopterin guanylyltransferase</fullName>
    </alternativeName>
    <alternativeName>
        <fullName evidence="8">Molybdopterin-guanine dinucleotide synthase</fullName>
        <shortName evidence="8">MGD synthase</shortName>
    </alternativeName>
</protein>
<dbReference type="InterPro" id="IPR013482">
    <property type="entry name" value="Molybde_CF_guanTrfase"/>
</dbReference>
<dbReference type="GO" id="GO:0061603">
    <property type="term" value="F:molybdenum cofactor guanylyltransferase activity"/>
    <property type="evidence" value="ECO:0007669"/>
    <property type="project" value="UniProtKB-EC"/>
</dbReference>
<keyword evidence="2 8" id="KW-0808">Transferase</keyword>
<feature type="binding site" evidence="8">
    <location>
        <begin position="15"/>
        <end position="17"/>
    </location>
    <ligand>
        <name>GTP</name>
        <dbReference type="ChEBI" id="CHEBI:37565"/>
    </ligand>
</feature>
<evidence type="ECO:0000256" key="4">
    <source>
        <dbReference type="ARBA" id="ARBA00022741"/>
    </source>
</evidence>
<evidence type="ECO:0000256" key="6">
    <source>
        <dbReference type="ARBA" id="ARBA00023134"/>
    </source>
</evidence>
<keyword evidence="7 8" id="KW-0501">Molybdenum cofactor biosynthesis</keyword>
<feature type="binding site" evidence="8">
    <location>
        <position position="74"/>
    </location>
    <ligand>
        <name>GTP</name>
        <dbReference type="ChEBI" id="CHEBI:37565"/>
    </ligand>
</feature>
<dbReference type="Proteomes" id="UP000316855">
    <property type="component" value="Chromosome"/>
</dbReference>